<feature type="modified residue" description="4-aspartylphosphate" evidence="3">
    <location>
        <position position="384"/>
    </location>
</feature>
<dbReference type="InterPro" id="IPR001789">
    <property type="entry name" value="Sig_transdc_resp-reg_receiver"/>
</dbReference>
<feature type="transmembrane region" description="Helical" evidence="4">
    <location>
        <begin position="52"/>
        <end position="76"/>
    </location>
</feature>
<evidence type="ECO:0000256" key="1">
    <source>
        <dbReference type="ARBA" id="ARBA00022553"/>
    </source>
</evidence>
<dbReference type="PANTHER" id="PTHR45339">
    <property type="entry name" value="HYBRID SIGNAL TRANSDUCTION HISTIDINE KINASE J"/>
    <property type="match status" value="1"/>
</dbReference>
<dbReference type="PROSITE" id="PS50110">
    <property type="entry name" value="RESPONSE_REGULATORY"/>
    <property type="match status" value="1"/>
</dbReference>
<feature type="domain" description="Response regulatory" evidence="5">
    <location>
        <begin position="335"/>
        <end position="459"/>
    </location>
</feature>
<keyword evidence="4" id="KW-0472">Membrane</keyword>
<dbReference type="Pfam" id="PF00072">
    <property type="entry name" value="Response_reg"/>
    <property type="match status" value="1"/>
</dbReference>
<name>A0A1G7N2A5_9GAMM</name>
<feature type="transmembrane region" description="Helical" evidence="4">
    <location>
        <begin position="20"/>
        <end position="40"/>
    </location>
</feature>
<reference evidence="6 7" key="1">
    <citation type="submission" date="2016-10" db="EMBL/GenBank/DDBJ databases">
        <authorList>
            <person name="de Groot N.N."/>
        </authorList>
    </citation>
    <scope>NUCLEOTIDE SEQUENCE [LARGE SCALE GENOMIC DNA]</scope>
    <source>
        <strain evidence="6 7">BH539</strain>
    </source>
</reference>
<keyword evidence="2" id="KW-0902">Two-component regulatory system</keyword>
<keyword evidence="4" id="KW-1133">Transmembrane helix</keyword>
<dbReference type="PANTHER" id="PTHR45339:SF1">
    <property type="entry name" value="HYBRID SIGNAL TRANSDUCTION HISTIDINE KINASE J"/>
    <property type="match status" value="1"/>
</dbReference>
<dbReference type="InterPro" id="IPR011006">
    <property type="entry name" value="CheY-like_superfamily"/>
</dbReference>
<organism evidence="6 7">
    <name type="scientific">Onishia taeanensis</name>
    <dbReference type="NCBI Taxonomy" id="284577"/>
    <lineage>
        <taxon>Bacteria</taxon>
        <taxon>Pseudomonadati</taxon>
        <taxon>Pseudomonadota</taxon>
        <taxon>Gammaproteobacteria</taxon>
        <taxon>Oceanospirillales</taxon>
        <taxon>Halomonadaceae</taxon>
        <taxon>Onishia</taxon>
    </lineage>
</organism>
<proteinExistence type="predicted"/>
<dbReference type="Proteomes" id="UP000198641">
    <property type="component" value="Unassembled WGS sequence"/>
</dbReference>
<evidence type="ECO:0000313" key="7">
    <source>
        <dbReference type="Proteomes" id="UP000198641"/>
    </source>
</evidence>
<dbReference type="STRING" id="284577.SAMN05216571_101187"/>
<sequence>MRVETRPDSLWRRLIWPVLWPLLLAEASLVTLCAVAWFTIWPASLSVQNTSLALTVLLLVLLVGTGLIVSIFLVMIRHRLQRWETHLSVPYERLERLLREVQKELPNWLKPKRVRLGAVPAGSPVTRLESLLDSLDTLLSRLTERPQLEQMLAGLSVPAFMMRNDVLVDANTAFEQLMGCSKSDIKGLSAQCMLRCEASSAGWAKVRLHDSKGGWHGLRMLSLRDHHDHELCMLEPLDSAPDYAGQLVQARDRAREDSRLKSTYMTLLQRELEPMIQELNQYFSDAGAPPGQESLRERLADITALVTSLSEPMAELLGQPAGSAEKNDKGPHWPKVLVVDDGPVNSMLARNVLEAEGFDVDVAESGEEALKLAAERFYDLVFMDIYMPSLDGLETSRRWRARETLRETESGESERSVLIALTANASEADCKNFKSAGMDDYLAKPYRPQALVKMIRRWLPELGRASG</sequence>
<evidence type="ECO:0000256" key="4">
    <source>
        <dbReference type="SAM" id="Phobius"/>
    </source>
</evidence>
<keyword evidence="4" id="KW-0812">Transmembrane</keyword>
<keyword evidence="7" id="KW-1185">Reference proteome</keyword>
<evidence type="ECO:0000256" key="3">
    <source>
        <dbReference type="PROSITE-ProRule" id="PRU00169"/>
    </source>
</evidence>
<evidence type="ECO:0000259" key="5">
    <source>
        <dbReference type="PROSITE" id="PS50110"/>
    </source>
</evidence>
<dbReference type="GO" id="GO:0000160">
    <property type="term" value="P:phosphorelay signal transduction system"/>
    <property type="evidence" value="ECO:0007669"/>
    <property type="project" value="UniProtKB-KW"/>
</dbReference>
<dbReference type="EMBL" id="FNCI01000001">
    <property type="protein sequence ID" value="SDF68046.1"/>
    <property type="molecule type" value="Genomic_DNA"/>
</dbReference>
<evidence type="ECO:0000256" key="2">
    <source>
        <dbReference type="ARBA" id="ARBA00023012"/>
    </source>
</evidence>
<gene>
    <name evidence="6" type="ORF">SAMN05216571_101187</name>
</gene>
<dbReference type="SMART" id="SM00448">
    <property type="entry name" value="REC"/>
    <property type="match status" value="1"/>
</dbReference>
<keyword evidence="1 3" id="KW-0597">Phosphoprotein</keyword>
<dbReference type="CDD" id="cd17546">
    <property type="entry name" value="REC_hyHK_CKI1_RcsC-like"/>
    <property type="match status" value="1"/>
</dbReference>
<dbReference type="AlphaFoldDB" id="A0A1G7N2A5"/>
<protein>
    <submittedName>
        <fullName evidence="6">Response regulator receiver domain-containing protein</fullName>
    </submittedName>
</protein>
<dbReference type="SUPFAM" id="SSF52172">
    <property type="entry name" value="CheY-like"/>
    <property type="match status" value="1"/>
</dbReference>
<evidence type="ECO:0000313" key="6">
    <source>
        <dbReference type="EMBL" id="SDF68046.1"/>
    </source>
</evidence>
<accession>A0A1G7N2A5</accession>
<dbReference type="Gene3D" id="3.40.50.2300">
    <property type="match status" value="1"/>
</dbReference>